<protein>
    <submittedName>
        <fullName evidence="2">Uncharacterized protein</fullName>
    </submittedName>
</protein>
<sequence>MEEQQEVRRKRQDEAESTWHYETGDEKARLIMGPGPGPGPGPGTGTWNRKRQKASQLVTQSY</sequence>
<evidence type="ECO:0000256" key="1">
    <source>
        <dbReference type="SAM" id="MobiDB-lite"/>
    </source>
</evidence>
<evidence type="ECO:0000313" key="3">
    <source>
        <dbReference type="Proteomes" id="UP000606974"/>
    </source>
</evidence>
<dbReference type="EMBL" id="JAACFV010000200">
    <property type="protein sequence ID" value="KAF7503059.1"/>
    <property type="molecule type" value="Genomic_DNA"/>
</dbReference>
<reference evidence="2" key="1">
    <citation type="submission" date="2020-02" db="EMBL/GenBank/DDBJ databases">
        <authorList>
            <person name="Palmer J.M."/>
        </authorList>
    </citation>
    <scope>NUCLEOTIDE SEQUENCE</scope>
    <source>
        <strain evidence="2">EPUS1.4</strain>
        <tissue evidence="2">Thallus</tissue>
    </source>
</reference>
<dbReference type="Proteomes" id="UP000606974">
    <property type="component" value="Unassembled WGS sequence"/>
</dbReference>
<feature type="region of interest" description="Disordered" evidence="1">
    <location>
        <begin position="1"/>
        <end position="62"/>
    </location>
</feature>
<accession>A0A8H7A8S2</accession>
<organism evidence="2 3">
    <name type="scientific">Endocarpon pusillum</name>
    <dbReference type="NCBI Taxonomy" id="364733"/>
    <lineage>
        <taxon>Eukaryota</taxon>
        <taxon>Fungi</taxon>
        <taxon>Dikarya</taxon>
        <taxon>Ascomycota</taxon>
        <taxon>Pezizomycotina</taxon>
        <taxon>Eurotiomycetes</taxon>
        <taxon>Chaetothyriomycetidae</taxon>
        <taxon>Verrucariales</taxon>
        <taxon>Verrucariaceae</taxon>
        <taxon>Endocarpon</taxon>
    </lineage>
</organism>
<dbReference type="AlphaFoldDB" id="A0A8H7A8S2"/>
<comment type="caution">
    <text evidence="2">The sequence shown here is derived from an EMBL/GenBank/DDBJ whole genome shotgun (WGS) entry which is preliminary data.</text>
</comment>
<gene>
    <name evidence="2" type="ORF">GJ744_004697</name>
</gene>
<name>A0A8H7A8S2_9EURO</name>
<proteinExistence type="predicted"/>
<evidence type="ECO:0000313" key="2">
    <source>
        <dbReference type="EMBL" id="KAF7503059.1"/>
    </source>
</evidence>
<keyword evidence="3" id="KW-1185">Reference proteome</keyword>
<feature type="compositionally biased region" description="Basic and acidic residues" evidence="1">
    <location>
        <begin position="1"/>
        <end position="29"/>
    </location>
</feature>